<dbReference type="AlphaFoldDB" id="A0AAV2LJD8"/>
<gene>
    <name evidence="3" type="ORF">KC01_LOCUS27941</name>
</gene>
<keyword evidence="4" id="KW-1185">Reference proteome</keyword>
<name>A0AAV2LJD8_KNICA</name>
<keyword evidence="2" id="KW-0812">Transmembrane</keyword>
<evidence type="ECO:0000313" key="4">
    <source>
        <dbReference type="Proteomes" id="UP001497482"/>
    </source>
</evidence>
<proteinExistence type="predicted"/>
<protein>
    <submittedName>
        <fullName evidence="3">Uncharacterized protein</fullName>
    </submittedName>
</protein>
<feature type="compositionally biased region" description="Polar residues" evidence="1">
    <location>
        <begin position="1"/>
        <end position="10"/>
    </location>
</feature>
<evidence type="ECO:0000256" key="1">
    <source>
        <dbReference type="SAM" id="MobiDB-lite"/>
    </source>
</evidence>
<sequence length="162" mass="17098">MAARTDTSLPLESCGQRPAPTRSGAERPLETHRCCPLPLVINSGSEGVITLAQGSGRSHSFTPISSVTSSARTLRIRQLLARARSHVGDLLFISVISIGASLCVVSAMLGVGEFADAGETYSSINLQSSAECLMSSVSVRQQQQQHEKVNLSATVTTLITSE</sequence>
<reference evidence="3 4" key="1">
    <citation type="submission" date="2024-04" db="EMBL/GenBank/DDBJ databases">
        <authorList>
            <person name="Waldvogel A.-M."/>
            <person name="Schoenle A."/>
        </authorList>
    </citation>
    <scope>NUCLEOTIDE SEQUENCE [LARGE SCALE GENOMIC DNA]</scope>
</reference>
<dbReference type="EMBL" id="OZ035845">
    <property type="protein sequence ID" value="CAL1599724.1"/>
    <property type="molecule type" value="Genomic_DNA"/>
</dbReference>
<keyword evidence="2" id="KW-1133">Transmembrane helix</keyword>
<organism evidence="3 4">
    <name type="scientific">Knipowitschia caucasica</name>
    <name type="common">Caucasian dwarf goby</name>
    <name type="synonym">Pomatoschistus caucasicus</name>
    <dbReference type="NCBI Taxonomy" id="637954"/>
    <lineage>
        <taxon>Eukaryota</taxon>
        <taxon>Metazoa</taxon>
        <taxon>Chordata</taxon>
        <taxon>Craniata</taxon>
        <taxon>Vertebrata</taxon>
        <taxon>Euteleostomi</taxon>
        <taxon>Actinopterygii</taxon>
        <taxon>Neopterygii</taxon>
        <taxon>Teleostei</taxon>
        <taxon>Neoteleostei</taxon>
        <taxon>Acanthomorphata</taxon>
        <taxon>Gobiaria</taxon>
        <taxon>Gobiiformes</taxon>
        <taxon>Gobioidei</taxon>
        <taxon>Gobiidae</taxon>
        <taxon>Gobiinae</taxon>
        <taxon>Knipowitschia</taxon>
    </lineage>
</organism>
<dbReference type="Proteomes" id="UP001497482">
    <property type="component" value="Chromosome 23"/>
</dbReference>
<feature type="transmembrane region" description="Helical" evidence="2">
    <location>
        <begin position="90"/>
        <end position="111"/>
    </location>
</feature>
<keyword evidence="2" id="KW-0472">Membrane</keyword>
<evidence type="ECO:0000313" key="3">
    <source>
        <dbReference type="EMBL" id="CAL1599724.1"/>
    </source>
</evidence>
<feature type="region of interest" description="Disordered" evidence="1">
    <location>
        <begin position="1"/>
        <end position="28"/>
    </location>
</feature>
<accession>A0AAV2LJD8</accession>
<evidence type="ECO:0000256" key="2">
    <source>
        <dbReference type="SAM" id="Phobius"/>
    </source>
</evidence>